<keyword evidence="2 9" id="KW-0050">Antiport</keyword>
<feature type="transmembrane region" description="Helical" evidence="9">
    <location>
        <begin position="278"/>
        <end position="302"/>
    </location>
</feature>
<proteinExistence type="inferred from homology"/>
<dbReference type="Proteomes" id="UP000034407">
    <property type="component" value="Unassembled WGS sequence"/>
</dbReference>
<feature type="transmembrane region" description="Helical" evidence="9">
    <location>
        <begin position="348"/>
        <end position="368"/>
    </location>
</feature>
<gene>
    <name evidence="9" type="primary">nhaA</name>
    <name evidence="10" type="ORF">VN21_11400</name>
</gene>
<keyword evidence="9" id="KW-0813">Transport</keyword>
<comment type="caution">
    <text evidence="10">The sequence shown here is derived from an EMBL/GenBank/DDBJ whole genome shotgun (WGS) entry which is preliminary data.</text>
</comment>
<reference evidence="10 11" key="1">
    <citation type="submission" date="2015-04" db="EMBL/GenBank/DDBJ databases">
        <title>Microcin producing Clostridium sp. JC272T.</title>
        <authorList>
            <person name="Jyothsna T."/>
            <person name="Sasikala C."/>
            <person name="Ramana C."/>
        </authorList>
    </citation>
    <scope>NUCLEOTIDE SEQUENCE [LARGE SCALE GENOMIC DNA]</scope>
    <source>
        <strain evidence="10 11">JC272</strain>
    </source>
</reference>
<comment type="subcellular location">
    <subcellularLocation>
        <location evidence="1">Cell inner membrane</location>
        <topology evidence="1">Multi-pass membrane protein</topology>
    </subcellularLocation>
    <subcellularLocation>
        <location evidence="9">Cell membrane</location>
        <topology evidence="9">Multi-pass membrane protein</topology>
    </subcellularLocation>
</comment>
<keyword evidence="3 9" id="KW-1003">Cell membrane</keyword>
<dbReference type="InterPro" id="IPR023171">
    <property type="entry name" value="Na/H_antiporter_dom_sf"/>
</dbReference>
<dbReference type="Gene3D" id="1.20.1530.10">
    <property type="entry name" value="Na+/H+ antiporter like domain"/>
    <property type="match status" value="1"/>
</dbReference>
<sequence length="386" mass="42205">MRCLPGSLLLSATAISITLANSPFSSFYHQLLGEFKFLGHFNVHMLVNDFLMAIFFLLVGLEIKHELLYGNLSSFKKASFPIISALGGVIIPAIIFMWFNKGTQFEAGVGIPISTDIAFAVGIFMILKNKLNPSLKIFLLSLAVVDDLISIIVIGVLYSSNINFKILYLALFLVCILMYMNIRLKIHKIYPYLIIGLFIWGLIYLSGVHATISGVLIAMSIPSTKLSGERETISSKLERRLNPLCSLFILPLFALANTAITLNLNIDISNSYTLIKGIVAGLSIGKPLGIMTFAFIATVLGITEKPKGSTWLSIFSVSILAGIGFTMSIFVSEIAFDNNSEFVSIAKISILLASLISIISTYIVATLTSKNATSNKSYTFKHKKTA</sequence>
<evidence type="ECO:0000256" key="7">
    <source>
        <dbReference type="ARBA" id="ARBA00023136"/>
    </source>
</evidence>
<dbReference type="EMBL" id="LBBT01000230">
    <property type="protein sequence ID" value="KKY00938.1"/>
    <property type="molecule type" value="Genomic_DNA"/>
</dbReference>
<keyword evidence="6 9" id="KW-0915">Sodium</keyword>
<comment type="similarity">
    <text evidence="9">Belongs to the NhaA Na(+)/H(+) (TC 2.A.33) antiporter family.</text>
</comment>
<dbReference type="AlphaFoldDB" id="A0A0M3DFB0"/>
<dbReference type="InterPro" id="IPR004670">
    <property type="entry name" value="NhaA"/>
</dbReference>
<evidence type="ECO:0000256" key="3">
    <source>
        <dbReference type="ARBA" id="ARBA00022475"/>
    </source>
</evidence>
<evidence type="ECO:0000256" key="5">
    <source>
        <dbReference type="ARBA" id="ARBA00022989"/>
    </source>
</evidence>
<feature type="transmembrane region" description="Helical" evidence="9">
    <location>
        <begin position="164"/>
        <end position="182"/>
    </location>
</feature>
<organism evidence="10 11">
    <name type="scientific">Paraclostridium benzoelyticum</name>
    <dbReference type="NCBI Taxonomy" id="1629550"/>
    <lineage>
        <taxon>Bacteria</taxon>
        <taxon>Bacillati</taxon>
        <taxon>Bacillota</taxon>
        <taxon>Clostridia</taxon>
        <taxon>Peptostreptococcales</taxon>
        <taxon>Peptostreptococcaceae</taxon>
        <taxon>Paraclostridium</taxon>
    </lineage>
</organism>
<evidence type="ECO:0000313" key="11">
    <source>
        <dbReference type="Proteomes" id="UP000034407"/>
    </source>
</evidence>
<keyword evidence="7 9" id="KW-0472">Membrane</keyword>
<feature type="transmembrane region" description="Helical" evidence="9">
    <location>
        <begin position="314"/>
        <end position="336"/>
    </location>
</feature>
<feature type="transmembrane region" description="Helical" evidence="9">
    <location>
        <begin position="105"/>
        <end position="127"/>
    </location>
</feature>
<evidence type="ECO:0000256" key="2">
    <source>
        <dbReference type="ARBA" id="ARBA00022449"/>
    </source>
</evidence>
<dbReference type="Pfam" id="PF06965">
    <property type="entry name" value="Na_H_antiport_1"/>
    <property type="match status" value="1"/>
</dbReference>
<feature type="transmembrane region" description="Helical" evidence="9">
    <location>
        <begin position="189"/>
        <end position="221"/>
    </location>
</feature>
<comment type="catalytic activity">
    <reaction evidence="9">
        <text>Na(+)(in) + 2 H(+)(out) = Na(+)(out) + 2 H(+)(in)</text>
        <dbReference type="Rhea" id="RHEA:29251"/>
        <dbReference type="ChEBI" id="CHEBI:15378"/>
        <dbReference type="ChEBI" id="CHEBI:29101"/>
    </reaction>
</comment>
<dbReference type="GO" id="GO:0006885">
    <property type="term" value="P:regulation of pH"/>
    <property type="evidence" value="ECO:0007669"/>
    <property type="project" value="UniProtKB-UniRule"/>
</dbReference>
<accession>A0A0M3DFB0</accession>
<dbReference type="GO" id="GO:0015385">
    <property type="term" value="F:sodium:proton antiporter activity"/>
    <property type="evidence" value="ECO:0007669"/>
    <property type="project" value="UniProtKB-UniRule"/>
</dbReference>
<evidence type="ECO:0000256" key="9">
    <source>
        <dbReference type="HAMAP-Rule" id="MF_01844"/>
    </source>
</evidence>
<dbReference type="PATRIC" id="fig|1629550.3.peg.1739"/>
<dbReference type="NCBIfam" id="TIGR00773">
    <property type="entry name" value="NhaA"/>
    <property type="match status" value="1"/>
</dbReference>
<comment type="function">
    <text evidence="9">Na(+)/H(+) antiporter that extrudes sodium in exchange for external protons.</text>
</comment>
<keyword evidence="9" id="KW-0406">Ion transport</keyword>
<feature type="transmembrane region" description="Helical" evidence="9">
    <location>
        <begin position="44"/>
        <end position="61"/>
    </location>
</feature>
<keyword evidence="11" id="KW-1185">Reference proteome</keyword>
<dbReference type="PANTHER" id="PTHR30341:SF0">
    <property type="entry name" value="NA(+)_H(+) ANTIPORTER NHAA"/>
    <property type="match status" value="1"/>
</dbReference>
<keyword evidence="8 9" id="KW-0739">Sodium transport</keyword>
<keyword evidence="5 9" id="KW-1133">Transmembrane helix</keyword>
<evidence type="ECO:0000256" key="8">
    <source>
        <dbReference type="ARBA" id="ARBA00023201"/>
    </source>
</evidence>
<protein>
    <recommendedName>
        <fullName evidence="9">Na(+)/H(+) antiporter NhaA</fullName>
    </recommendedName>
    <alternativeName>
        <fullName evidence="9">Sodium/proton antiporter NhaA</fullName>
    </alternativeName>
</protein>
<name>A0A0M3DFB0_9FIRM</name>
<evidence type="ECO:0000256" key="4">
    <source>
        <dbReference type="ARBA" id="ARBA00022692"/>
    </source>
</evidence>
<dbReference type="RefSeq" id="WP_046823392.1">
    <property type="nucleotide sequence ID" value="NZ_LBBT01000230.1"/>
</dbReference>
<dbReference type="GO" id="GO:0005886">
    <property type="term" value="C:plasma membrane"/>
    <property type="evidence" value="ECO:0007669"/>
    <property type="project" value="UniProtKB-SubCell"/>
</dbReference>
<evidence type="ECO:0000256" key="6">
    <source>
        <dbReference type="ARBA" id="ARBA00023053"/>
    </source>
</evidence>
<dbReference type="OrthoDB" id="9808135at2"/>
<dbReference type="HAMAP" id="MF_01844">
    <property type="entry name" value="NhaA"/>
    <property type="match status" value="1"/>
</dbReference>
<dbReference type="PANTHER" id="PTHR30341">
    <property type="entry name" value="SODIUM ION/PROTON ANTIPORTER NHAA-RELATED"/>
    <property type="match status" value="1"/>
</dbReference>
<evidence type="ECO:0000313" key="10">
    <source>
        <dbReference type="EMBL" id="KKY00938.1"/>
    </source>
</evidence>
<feature type="transmembrane region" description="Helical" evidence="9">
    <location>
        <begin position="241"/>
        <end position="266"/>
    </location>
</feature>
<feature type="transmembrane region" description="Helical" evidence="9">
    <location>
        <begin position="139"/>
        <end position="158"/>
    </location>
</feature>
<feature type="transmembrane region" description="Helical" evidence="9">
    <location>
        <begin position="82"/>
        <end position="99"/>
    </location>
</feature>
<evidence type="ECO:0000256" key="1">
    <source>
        <dbReference type="ARBA" id="ARBA00004429"/>
    </source>
</evidence>
<keyword evidence="4 9" id="KW-0812">Transmembrane</keyword>